<comment type="caution">
    <text evidence="2">The sequence shown here is derived from an EMBL/GenBank/DDBJ whole genome shotgun (WGS) entry which is preliminary data.</text>
</comment>
<name>A0A392PC26_9FABA</name>
<dbReference type="EMBL" id="LXQA010071597">
    <property type="protein sequence ID" value="MCI09167.1"/>
    <property type="molecule type" value="Genomic_DNA"/>
</dbReference>
<evidence type="ECO:0000256" key="1">
    <source>
        <dbReference type="SAM" id="MobiDB-lite"/>
    </source>
</evidence>
<dbReference type="Proteomes" id="UP000265520">
    <property type="component" value="Unassembled WGS sequence"/>
</dbReference>
<reference evidence="2 3" key="1">
    <citation type="journal article" date="2018" name="Front. Plant Sci.">
        <title>Red Clover (Trifolium pratense) and Zigzag Clover (T. medium) - A Picture of Genomic Similarities and Differences.</title>
        <authorList>
            <person name="Dluhosova J."/>
            <person name="Istvanek J."/>
            <person name="Nedelnik J."/>
            <person name="Repkova J."/>
        </authorList>
    </citation>
    <scope>NUCLEOTIDE SEQUENCE [LARGE SCALE GENOMIC DNA]</scope>
    <source>
        <strain evidence="3">cv. 10/8</strain>
        <tissue evidence="2">Leaf</tissue>
    </source>
</reference>
<proteinExistence type="predicted"/>
<feature type="compositionally biased region" description="Basic residues" evidence="1">
    <location>
        <begin position="10"/>
        <end position="44"/>
    </location>
</feature>
<evidence type="ECO:0000313" key="2">
    <source>
        <dbReference type="EMBL" id="MCI09167.1"/>
    </source>
</evidence>
<feature type="region of interest" description="Disordered" evidence="1">
    <location>
        <begin position="1"/>
        <end position="44"/>
    </location>
</feature>
<protein>
    <submittedName>
        <fullName evidence="2">Phosphatidylinositol/phosphatidylcholine transfer protein SFH3-like</fullName>
    </submittedName>
</protein>
<feature type="non-terminal residue" evidence="2">
    <location>
        <position position="44"/>
    </location>
</feature>
<dbReference type="AlphaFoldDB" id="A0A392PC26"/>
<evidence type="ECO:0000313" key="3">
    <source>
        <dbReference type="Proteomes" id="UP000265520"/>
    </source>
</evidence>
<sequence length="44" mass="4968">MEHSEDEKKKRVGSIKKVAKSASTKFKHSFAKKGRKHSRVVSIA</sequence>
<accession>A0A392PC26</accession>
<organism evidence="2 3">
    <name type="scientific">Trifolium medium</name>
    <dbReference type="NCBI Taxonomy" id="97028"/>
    <lineage>
        <taxon>Eukaryota</taxon>
        <taxon>Viridiplantae</taxon>
        <taxon>Streptophyta</taxon>
        <taxon>Embryophyta</taxon>
        <taxon>Tracheophyta</taxon>
        <taxon>Spermatophyta</taxon>
        <taxon>Magnoliopsida</taxon>
        <taxon>eudicotyledons</taxon>
        <taxon>Gunneridae</taxon>
        <taxon>Pentapetalae</taxon>
        <taxon>rosids</taxon>
        <taxon>fabids</taxon>
        <taxon>Fabales</taxon>
        <taxon>Fabaceae</taxon>
        <taxon>Papilionoideae</taxon>
        <taxon>50 kb inversion clade</taxon>
        <taxon>NPAAA clade</taxon>
        <taxon>Hologalegina</taxon>
        <taxon>IRL clade</taxon>
        <taxon>Trifolieae</taxon>
        <taxon>Trifolium</taxon>
    </lineage>
</organism>
<keyword evidence="3" id="KW-1185">Reference proteome</keyword>